<dbReference type="EMBL" id="BT036877">
    <property type="protein sequence ID" value="ACF81882.1"/>
    <property type="molecule type" value="mRNA"/>
</dbReference>
<dbReference type="GeneID" id="100194352"/>
<proteinExistence type="evidence at transcript level"/>
<protein>
    <submittedName>
        <fullName evidence="1">Uncharacterized protein</fullName>
    </submittedName>
</protein>
<dbReference type="AlphaFoldDB" id="B4FID9"/>
<dbReference type="RefSeq" id="NP_001132859.1">
    <property type="nucleotide sequence ID" value="NM_001139387.1"/>
</dbReference>
<organism evidence="1">
    <name type="scientific">Zea mays</name>
    <name type="common">Maize</name>
    <dbReference type="NCBI Taxonomy" id="4577"/>
    <lineage>
        <taxon>Eukaryota</taxon>
        <taxon>Viridiplantae</taxon>
        <taxon>Streptophyta</taxon>
        <taxon>Embryophyta</taxon>
        <taxon>Tracheophyta</taxon>
        <taxon>Spermatophyta</taxon>
        <taxon>Magnoliopsida</taxon>
        <taxon>Liliopsida</taxon>
        <taxon>Poales</taxon>
        <taxon>Poaceae</taxon>
        <taxon>PACMAD clade</taxon>
        <taxon>Panicoideae</taxon>
        <taxon>Andropogonodae</taxon>
        <taxon>Andropogoneae</taxon>
        <taxon>Tripsacinae</taxon>
        <taxon>Zea</taxon>
    </lineage>
</organism>
<dbReference type="KEGG" id="zma:100194352"/>
<evidence type="ECO:0000313" key="1">
    <source>
        <dbReference type="EMBL" id="ACF81882.1"/>
    </source>
</evidence>
<name>B4FID9_MAIZE</name>
<accession>B4FID9</accession>
<reference evidence="1" key="1">
    <citation type="journal article" date="2009" name="PLoS Genet.">
        <title>Sequencing, mapping, and analysis of 27,455 maize full-length cDNAs.</title>
        <authorList>
            <person name="Soderlund C."/>
            <person name="Descour A."/>
            <person name="Kudrna D."/>
            <person name="Bomhoff M."/>
            <person name="Boyd L."/>
            <person name="Currie J."/>
            <person name="Angelova A."/>
            <person name="Collura K."/>
            <person name="Wissotski M."/>
            <person name="Ashley E."/>
            <person name="Morrow D."/>
            <person name="Fernandes J."/>
            <person name="Walbot V."/>
            <person name="Yu Y."/>
        </authorList>
    </citation>
    <scope>NUCLEOTIDE SEQUENCE</scope>
    <source>
        <strain evidence="1">B73</strain>
    </source>
</reference>
<sequence>MTLLDIKKNMTDLGPGLPTQGIITDDLQEGIHQDADHPQPVIAIIHQEDIGHHLPTGRLDWVSLERISLLQDLAMPPLSEIWRRNFASLDV</sequence>